<proteinExistence type="predicted"/>
<evidence type="ECO:0000313" key="2">
    <source>
        <dbReference type="EMBL" id="SDQ05290.1"/>
    </source>
</evidence>
<reference evidence="2 3" key="1">
    <citation type="submission" date="2016-10" db="EMBL/GenBank/DDBJ databases">
        <authorList>
            <person name="de Groot N.N."/>
        </authorList>
    </citation>
    <scope>NUCLEOTIDE SEQUENCE [LARGE SCALE GENOMIC DNA]</scope>
    <source>
        <strain evidence="2 3">DSM 22788</strain>
    </source>
</reference>
<dbReference type="EMBL" id="FNKB01000001">
    <property type="protein sequence ID" value="SDQ04836.1"/>
    <property type="molecule type" value="Genomic_DNA"/>
</dbReference>
<evidence type="ECO:0000313" key="3">
    <source>
        <dbReference type="Proteomes" id="UP000182690"/>
    </source>
</evidence>
<dbReference type="AlphaFoldDB" id="A0A1H0XQV9"/>
<accession>A0A1H0XQV9</accession>
<dbReference type="STRING" id="1079994.SAMN04488565_0012"/>
<dbReference type="Proteomes" id="UP000182690">
    <property type="component" value="Unassembled WGS sequence"/>
</dbReference>
<organism evidence="2 3">
    <name type="scientific">Leucobacter chromiiresistens</name>
    <dbReference type="NCBI Taxonomy" id="1079994"/>
    <lineage>
        <taxon>Bacteria</taxon>
        <taxon>Bacillati</taxon>
        <taxon>Actinomycetota</taxon>
        <taxon>Actinomycetes</taxon>
        <taxon>Micrococcales</taxon>
        <taxon>Microbacteriaceae</taxon>
        <taxon>Leucobacter</taxon>
    </lineage>
</organism>
<evidence type="ECO:0000313" key="1">
    <source>
        <dbReference type="EMBL" id="SDQ04836.1"/>
    </source>
</evidence>
<gene>
    <name evidence="1" type="ORF">SAMN04488565_0012</name>
    <name evidence="2" type="ORF">SAMN04488565_0066</name>
</gene>
<dbReference type="EMBL" id="FNKB01000001">
    <property type="protein sequence ID" value="SDQ05290.1"/>
    <property type="molecule type" value="Genomic_DNA"/>
</dbReference>
<dbReference type="RefSeq" id="WP_143025927.1">
    <property type="nucleotide sequence ID" value="NZ_FNKB01000001.1"/>
</dbReference>
<name>A0A1H0XQV9_9MICO</name>
<protein>
    <submittedName>
        <fullName evidence="2">Uncharacterized protein</fullName>
    </submittedName>
</protein>
<sequence>MADYLTQATLAEDSLLLARIAACAFEEGLARPPAADPREWARAQAWAFATQPGWDEAVLRANGNIQAGVTDEMIRVAAHNIVTTHPPAASPEEPSIPAE</sequence>